<accession>A0ACD4NMC0</accession>
<dbReference type="Proteomes" id="UP001163223">
    <property type="component" value="Chromosome"/>
</dbReference>
<sequence length="303" mass="31850">MLVSVGLACCSLAPQMSLPAAAQPVTIAHAQGETVLEGVPGRVIVADWAAFDNLEALGVPVAGVPATATPAYLASKVPADTPRIGSLQEPDVEAIAAAEPDLVIVAARSRQSFPTLSQIAPTIDTTVDNADIVAGVTANIRRYGEIFQREARAAELIAALDAKLAEAREAAAGRGTGLVVVVNGGRLGVYGPGSRVAWIYDALNVPSVIDDVDDRDHGGDAISFEYLLEKNPDWLFVVDRDAGIGNEGSARATLDNELVHQTTFWTKNQIVYLDPAAAYVTMHGYTGLMLMLDQVIAGYRSAS</sequence>
<gene>
    <name evidence="1" type="ORF">OXU80_24635</name>
</gene>
<evidence type="ECO:0000313" key="2">
    <source>
        <dbReference type="Proteomes" id="UP001163223"/>
    </source>
</evidence>
<dbReference type="EMBL" id="CP113520">
    <property type="protein sequence ID" value="WAJ27981.1"/>
    <property type="molecule type" value="Genomic_DNA"/>
</dbReference>
<name>A0ACD4NMC0_9HYPH</name>
<proteinExistence type="predicted"/>
<protein>
    <submittedName>
        <fullName evidence="1">Siderophore ABC transporter substrate-binding protein</fullName>
    </submittedName>
</protein>
<organism evidence="1 2">
    <name type="scientific">Antarcticirhabdus aurantiaca</name>
    <dbReference type="NCBI Taxonomy" id="2606717"/>
    <lineage>
        <taxon>Bacteria</taxon>
        <taxon>Pseudomonadati</taxon>
        <taxon>Pseudomonadota</taxon>
        <taxon>Alphaproteobacteria</taxon>
        <taxon>Hyphomicrobiales</taxon>
        <taxon>Aurantimonadaceae</taxon>
        <taxon>Antarcticirhabdus</taxon>
    </lineage>
</organism>
<reference evidence="1" key="1">
    <citation type="submission" date="2022-11" db="EMBL/GenBank/DDBJ databases">
        <title>beta-Carotene-producing bacterium, Jeongeuplla avenae sp. nov., alleviates the salt stress of Arabidopsis seedlings.</title>
        <authorList>
            <person name="Jiang L."/>
            <person name="Lee J."/>
        </authorList>
    </citation>
    <scope>NUCLEOTIDE SEQUENCE</scope>
    <source>
        <strain evidence="1">DY_R2A_6</strain>
    </source>
</reference>
<evidence type="ECO:0000313" key="1">
    <source>
        <dbReference type="EMBL" id="WAJ27981.1"/>
    </source>
</evidence>
<keyword evidence="2" id="KW-1185">Reference proteome</keyword>